<dbReference type="SUPFAM" id="SSF51735">
    <property type="entry name" value="NAD(P)-binding Rossmann-fold domains"/>
    <property type="match status" value="1"/>
</dbReference>
<keyword evidence="1" id="KW-0521">NADP</keyword>
<evidence type="ECO:0000313" key="4">
    <source>
        <dbReference type="Proteomes" id="UP000298003"/>
    </source>
</evidence>
<dbReference type="EMBL" id="SOZH01000011">
    <property type="protein sequence ID" value="TFF05095.1"/>
    <property type="molecule type" value="Genomic_DNA"/>
</dbReference>
<gene>
    <name evidence="3" type="ORF">E1O70_17510</name>
</gene>
<dbReference type="InterPro" id="IPR016040">
    <property type="entry name" value="NAD(P)-bd_dom"/>
</dbReference>
<name>A0A4Y8QXZ3_9MICO</name>
<dbReference type="Pfam" id="PF13460">
    <property type="entry name" value="NAD_binding_10"/>
    <property type="match status" value="1"/>
</dbReference>
<dbReference type="PANTHER" id="PTHR42748:SF3">
    <property type="entry name" value="BLL4366 PROTEIN"/>
    <property type="match status" value="1"/>
</dbReference>
<accession>A0A4Y8QXZ3</accession>
<evidence type="ECO:0000313" key="3">
    <source>
        <dbReference type="EMBL" id="TFF05095.1"/>
    </source>
</evidence>
<dbReference type="InterPro" id="IPR051164">
    <property type="entry name" value="NmrA-like_oxidored"/>
</dbReference>
<dbReference type="Gene3D" id="3.40.50.720">
    <property type="entry name" value="NAD(P)-binding Rossmann-like Domain"/>
    <property type="match status" value="1"/>
</dbReference>
<dbReference type="AlphaFoldDB" id="A0A4Y8QXZ3"/>
<keyword evidence="4" id="KW-1185">Reference proteome</keyword>
<dbReference type="PANTHER" id="PTHR42748">
    <property type="entry name" value="NITROGEN METABOLITE REPRESSION PROTEIN NMRA FAMILY MEMBER"/>
    <property type="match status" value="1"/>
</dbReference>
<feature type="domain" description="NAD(P)-binding" evidence="2">
    <location>
        <begin position="7"/>
        <end position="136"/>
    </location>
</feature>
<dbReference type="InterPro" id="IPR036291">
    <property type="entry name" value="NAD(P)-bd_dom_sf"/>
</dbReference>
<organism evidence="3 4">
    <name type="scientific">Cellulosimicrobium funkei</name>
    <dbReference type="NCBI Taxonomy" id="264251"/>
    <lineage>
        <taxon>Bacteria</taxon>
        <taxon>Bacillati</taxon>
        <taxon>Actinomycetota</taxon>
        <taxon>Actinomycetes</taxon>
        <taxon>Micrococcales</taxon>
        <taxon>Promicromonosporaceae</taxon>
        <taxon>Cellulosimicrobium</taxon>
    </lineage>
</organism>
<dbReference type="Proteomes" id="UP000298003">
    <property type="component" value="Unassembled WGS sequence"/>
</dbReference>
<sequence length="256" mass="26325">MRIAVVGGTGTVGRHVVAGLAARVHEVRALSRHAREHPVDLTTGAGLAAALDGVDVVVDASNTATSLRHVRAAVVDGTRRLLAAERDAGVRHHVLVSVVGCHDVPMAYYAAKVAQEREVADGGVPWTVVAATQFHELVAATLGAAARRGVVPLLRAPVQPVAAAEVGAAVADAAVRGPLGGTTTVAGPEAVDLRDLARAWRDVTGSRAVPVRVPLPGALGRALRAGGLTDPHPDVRGTTTFRDWLAAQHAERAGAR</sequence>
<proteinExistence type="predicted"/>
<reference evidence="3 4" key="1">
    <citation type="submission" date="2019-03" db="EMBL/GenBank/DDBJ databases">
        <title>Cellulosimicrobium funkei JCM14302 Assembly.</title>
        <authorList>
            <person name="Dou T."/>
        </authorList>
    </citation>
    <scope>NUCLEOTIDE SEQUENCE [LARGE SCALE GENOMIC DNA]</scope>
    <source>
        <strain evidence="3 4">JCM 14302</strain>
    </source>
</reference>
<protein>
    <submittedName>
        <fullName evidence="3">NAD-dependent epimerase/dehydratase family protein</fullName>
    </submittedName>
</protein>
<evidence type="ECO:0000256" key="1">
    <source>
        <dbReference type="ARBA" id="ARBA00022857"/>
    </source>
</evidence>
<comment type="caution">
    <text evidence="3">The sequence shown here is derived from an EMBL/GenBank/DDBJ whole genome shotgun (WGS) entry which is preliminary data.</text>
</comment>
<evidence type="ECO:0000259" key="2">
    <source>
        <dbReference type="Pfam" id="PF13460"/>
    </source>
</evidence>